<keyword evidence="5" id="KW-0853">WD repeat</keyword>
<dbReference type="Pfam" id="PF23760">
    <property type="entry name" value="Beta-prop_DCAF12"/>
    <property type="match status" value="1"/>
</dbReference>
<dbReference type="InterPro" id="IPR036322">
    <property type="entry name" value="WD40_repeat_dom_sf"/>
</dbReference>
<dbReference type="PANTHER" id="PTHR19860:SF16">
    <property type="entry name" value="DDB1- AND CUL4-ASSOCIATED FACTOR 12"/>
    <property type="match status" value="1"/>
</dbReference>
<accession>A0ABM1BZE7</accession>
<dbReference type="Gene3D" id="2.130.10.10">
    <property type="entry name" value="YVTN repeat-like/Quinoprotein amine dehydrogenase"/>
    <property type="match status" value="1"/>
</dbReference>
<organism evidence="10 11">
    <name type="scientific">Limulus polyphemus</name>
    <name type="common">Atlantic horseshoe crab</name>
    <dbReference type="NCBI Taxonomy" id="6850"/>
    <lineage>
        <taxon>Eukaryota</taxon>
        <taxon>Metazoa</taxon>
        <taxon>Ecdysozoa</taxon>
        <taxon>Arthropoda</taxon>
        <taxon>Chelicerata</taxon>
        <taxon>Merostomata</taxon>
        <taxon>Xiphosura</taxon>
        <taxon>Limulidae</taxon>
        <taxon>Limulus</taxon>
    </lineage>
</organism>
<dbReference type="InterPro" id="IPR015943">
    <property type="entry name" value="WD40/YVTN_repeat-like_dom_sf"/>
</dbReference>
<keyword evidence="6" id="KW-0677">Repeat</keyword>
<keyword evidence="10" id="KW-1185">Reference proteome</keyword>
<keyword evidence="8" id="KW-0539">Nucleus</keyword>
<sequence>SRDTKLALWRVRDDAFNQSGEEPLPKYHIVHPLTIKSCKSADKVRALLFNDHCHELVALSLNAYLHLWDISTFRQKTSRKLLFSQENVCLAQQQEKGIYVVGSRAHTSFFDNRTLRLIKSIPSKQERVSIRSLSFLGDLLTIGTGIGEIHFYDLRASDYLKQVDSSHQAFLSTSKSWVYPDELIFQEYLMNWEHNTAIYTHCYDTSGTRLFAAGGPLPASLQGSYAGIWQ</sequence>
<keyword evidence="7" id="KW-0833">Ubl conjugation pathway</keyword>
<dbReference type="GeneID" id="106475425"/>
<evidence type="ECO:0000313" key="11">
    <source>
        <dbReference type="RefSeq" id="XP_013791561.1"/>
    </source>
</evidence>
<evidence type="ECO:0000256" key="3">
    <source>
        <dbReference type="ARBA" id="ARBA00004906"/>
    </source>
</evidence>
<evidence type="ECO:0000256" key="8">
    <source>
        <dbReference type="ARBA" id="ARBA00023242"/>
    </source>
</evidence>
<evidence type="ECO:0000256" key="6">
    <source>
        <dbReference type="ARBA" id="ARBA00022737"/>
    </source>
</evidence>
<keyword evidence="4" id="KW-0963">Cytoplasm</keyword>
<dbReference type="Proteomes" id="UP000694941">
    <property type="component" value="Unplaced"/>
</dbReference>
<dbReference type="InterPro" id="IPR056151">
    <property type="entry name" value="Beta-prop_DCAF12"/>
</dbReference>
<feature type="non-terminal residue" evidence="11">
    <location>
        <position position="1"/>
    </location>
</feature>
<dbReference type="SUPFAM" id="SSF50978">
    <property type="entry name" value="WD40 repeat-like"/>
    <property type="match status" value="1"/>
</dbReference>
<dbReference type="InterPro" id="IPR051191">
    <property type="entry name" value="DCAF12"/>
</dbReference>
<protein>
    <submittedName>
        <fullName evidence="11">DDB1- and CUL4-associated factor 12-like</fullName>
    </submittedName>
</protein>
<reference evidence="11" key="1">
    <citation type="submission" date="2025-08" db="UniProtKB">
        <authorList>
            <consortium name="RefSeq"/>
        </authorList>
    </citation>
    <scope>IDENTIFICATION</scope>
    <source>
        <tissue evidence="11">Muscle</tissue>
    </source>
</reference>
<proteinExistence type="predicted"/>
<evidence type="ECO:0000259" key="9">
    <source>
        <dbReference type="Pfam" id="PF23760"/>
    </source>
</evidence>
<feature type="domain" description="DDB1- and CUL4-associated factor 12 beta-propeller" evidence="9">
    <location>
        <begin position="1"/>
        <end position="229"/>
    </location>
</feature>
<dbReference type="RefSeq" id="XP_013791561.1">
    <property type="nucleotide sequence ID" value="XM_013936107.2"/>
</dbReference>
<evidence type="ECO:0000256" key="1">
    <source>
        <dbReference type="ARBA" id="ARBA00004123"/>
    </source>
</evidence>
<evidence type="ECO:0000256" key="2">
    <source>
        <dbReference type="ARBA" id="ARBA00004496"/>
    </source>
</evidence>
<name>A0ABM1BZE7_LIMPO</name>
<gene>
    <name evidence="11" type="primary">LOC106475425</name>
</gene>
<comment type="pathway">
    <text evidence="3">Protein modification; protein ubiquitination.</text>
</comment>
<evidence type="ECO:0000313" key="10">
    <source>
        <dbReference type="Proteomes" id="UP000694941"/>
    </source>
</evidence>
<evidence type="ECO:0000256" key="7">
    <source>
        <dbReference type="ARBA" id="ARBA00022786"/>
    </source>
</evidence>
<evidence type="ECO:0000256" key="5">
    <source>
        <dbReference type="ARBA" id="ARBA00022574"/>
    </source>
</evidence>
<evidence type="ECO:0000256" key="4">
    <source>
        <dbReference type="ARBA" id="ARBA00022490"/>
    </source>
</evidence>
<dbReference type="PANTHER" id="PTHR19860">
    <property type="entry name" value="DDB1- AND CUL4-ASSOCIATED FACTOR 12-RELATED"/>
    <property type="match status" value="1"/>
</dbReference>
<comment type="subcellular location">
    <subcellularLocation>
        <location evidence="2">Cytoplasm</location>
    </subcellularLocation>
    <subcellularLocation>
        <location evidence="1">Nucleus</location>
    </subcellularLocation>
</comment>